<evidence type="ECO:0008006" key="4">
    <source>
        <dbReference type="Google" id="ProtNLM"/>
    </source>
</evidence>
<evidence type="ECO:0000256" key="1">
    <source>
        <dbReference type="SAM" id="MobiDB-lite"/>
    </source>
</evidence>
<evidence type="ECO:0000313" key="2">
    <source>
        <dbReference type="EMBL" id="KIZ04357.1"/>
    </source>
</evidence>
<dbReference type="PANTHER" id="PTHR47909:SF2">
    <property type="entry name" value="GPI INOSITOL-DEACYLASE"/>
    <property type="match status" value="1"/>
</dbReference>
<protein>
    <recommendedName>
        <fullName evidence="4">GPI inositol-deacylase</fullName>
    </recommendedName>
</protein>
<feature type="compositionally biased region" description="Basic and acidic residues" evidence="1">
    <location>
        <begin position="508"/>
        <end position="524"/>
    </location>
</feature>
<dbReference type="RefSeq" id="XP_013903376.1">
    <property type="nucleotide sequence ID" value="XM_014047922.1"/>
</dbReference>
<name>A0A0D2MV06_9CHLO</name>
<reference evidence="2 3" key="1">
    <citation type="journal article" date="2013" name="BMC Genomics">
        <title>Reconstruction of the lipid metabolism for the microalga Monoraphidium neglectum from its genome sequence reveals characteristics suitable for biofuel production.</title>
        <authorList>
            <person name="Bogen C."/>
            <person name="Al-Dilaimi A."/>
            <person name="Albersmeier A."/>
            <person name="Wichmann J."/>
            <person name="Grundmann M."/>
            <person name="Rupp O."/>
            <person name="Lauersen K.J."/>
            <person name="Blifernez-Klassen O."/>
            <person name="Kalinowski J."/>
            <person name="Goesmann A."/>
            <person name="Mussgnug J.H."/>
            <person name="Kruse O."/>
        </authorList>
    </citation>
    <scope>NUCLEOTIDE SEQUENCE [LARGE SCALE GENOMIC DNA]</scope>
    <source>
        <strain evidence="2 3">SAG 48.87</strain>
    </source>
</reference>
<dbReference type="InterPro" id="IPR029058">
    <property type="entry name" value="AB_hydrolase_fold"/>
</dbReference>
<dbReference type="EMBL" id="KK100678">
    <property type="protein sequence ID" value="KIZ04357.1"/>
    <property type="molecule type" value="Genomic_DNA"/>
</dbReference>
<dbReference type="KEGG" id="mng:MNEG_3598"/>
<feature type="region of interest" description="Disordered" evidence="1">
    <location>
        <begin position="1"/>
        <end position="22"/>
    </location>
</feature>
<dbReference type="PANTHER" id="PTHR47909">
    <property type="entry name" value="ALPHA/BETA-HYDROLASES SUPERFAMILY PROTEIN"/>
    <property type="match status" value="1"/>
</dbReference>
<sequence>MSILLPQTGVAPPRPSGRVNPAARHKPLVHAASSGDAAAETAKPSRGVLILPGLGNNAADYGPLAASLKARGLGVAVAGVSRPDWSRNAAALTDGNWWRGTLKPRPAVDWYLSKVETALDHLKREVDGAPITILSHSAGGWLGRVFMKDFGTTGIDRFVSLGSPHAPPPPGATGVVDQTRGILTYCSDNFPGAFHPEVRYVTVAGRYIKGVPFDGEGSLKAKFAGAGYQQVCGSAEVEGDFIVPTQAAHLDGAVNLEIDGAFHSPLGAKLAYFGPWYGSDEFLGAWVRWVDSDWGALSSGEGWSSESEEEGAGPAAEMVGGPLLVGAGTTTVNGSDVSYVTLSVTNLSSVPSFSAGCPGGAASLATLPLADARIDVTVYYNLTQDIQFPYGNGTSNATANGIKWNMDAQAWPFCSATNQLMVELQVKTSTADDQPILFDDDAGEGNATSANATVSSPAAASPSRRHLRSLLKQESQSGSSHGAGSQAASGNETEEPRLARPSPNARPPRREDRGGSHGPHDRPPRLFAALLSADAAAALDIDTVAYDANVNPTVVYNVSVYMKPQKETEEVEGAPVNMTKVLLGFPAFTTLHYDPTVELTTPTNVGYTVDNTTTTAVAAKSAAPAVRMGVHAALGVVAALMLLI</sequence>
<dbReference type="SUPFAM" id="SSF53474">
    <property type="entry name" value="alpha/beta-Hydrolases"/>
    <property type="match status" value="1"/>
</dbReference>
<gene>
    <name evidence="2" type="ORF">MNEG_3598</name>
</gene>
<feature type="compositionally biased region" description="Low complexity" evidence="1">
    <location>
        <begin position="473"/>
        <end position="490"/>
    </location>
</feature>
<dbReference type="AlphaFoldDB" id="A0A0D2MV06"/>
<keyword evidence="3" id="KW-1185">Reference proteome</keyword>
<feature type="compositionally biased region" description="Low complexity" evidence="1">
    <location>
        <begin position="446"/>
        <end position="462"/>
    </location>
</feature>
<accession>A0A0D2MV06</accession>
<evidence type="ECO:0000313" key="3">
    <source>
        <dbReference type="Proteomes" id="UP000054498"/>
    </source>
</evidence>
<feature type="region of interest" description="Disordered" evidence="1">
    <location>
        <begin position="435"/>
        <end position="524"/>
    </location>
</feature>
<dbReference type="Gene3D" id="3.40.50.1820">
    <property type="entry name" value="alpha/beta hydrolase"/>
    <property type="match status" value="1"/>
</dbReference>
<dbReference type="OrthoDB" id="348976at2759"/>
<proteinExistence type="predicted"/>
<organism evidence="2 3">
    <name type="scientific">Monoraphidium neglectum</name>
    <dbReference type="NCBI Taxonomy" id="145388"/>
    <lineage>
        <taxon>Eukaryota</taxon>
        <taxon>Viridiplantae</taxon>
        <taxon>Chlorophyta</taxon>
        <taxon>core chlorophytes</taxon>
        <taxon>Chlorophyceae</taxon>
        <taxon>CS clade</taxon>
        <taxon>Sphaeropleales</taxon>
        <taxon>Selenastraceae</taxon>
        <taxon>Monoraphidium</taxon>
    </lineage>
</organism>
<dbReference type="Proteomes" id="UP000054498">
    <property type="component" value="Unassembled WGS sequence"/>
</dbReference>
<dbReference type="GeneID" id="25736476"/>